<keyword evidence="2" id="KW-0731">Sigma factor</keyword>
<dbReference type="NCBIfam" id="TIGR02937">
    <property type="entry name" value="sigma70-ECF"/>
    <property type="match status" value="1"/>
</dbReference>
<name>R4U7F4_9ACTN</name>
<evidence type="ECO:0000259" key="5">
    <source>
        <dbReference type="Pfam" id="PF04542"/>
    </source>
</evidence>
<keyword evidence="3" id="KW-0804">Transcription</keyword>
<evidence type="ECO:0000256" key="3">
    <source>
        <dbReference type="ARBA" id="ARBA00023163"/>
    </source>
</evidence>
<accession>R4U7F4</accession>
<dbReference type="OrthoDB" id="5244716at2"/>
<evidence type="ECO:0000256" key="2">
    <source>
        <dbReference type="ARBA" id="ARBA00023082"/>
    </source>
</evidence>
<feature type="domain" description="RNA polymerase sigma-70 region 2" evidence="5">
    <location>
        <begin position="87"/>
        <end position="148"/>
    </location>
</feature>
<evidence type="ECO:0000256" key="4">
    <source>
        <dbReference type="SAM" id="MobiDB-lite"/>
    </source>
</evidence>
<dbReference type="Gene3D" id="1.10.1740.10">
    <property type="match status" value="1"/>
</dbReference>
<sequence length="353" mass="38868">MSGPGWTWSSGPAGRRPTKQRRRSVKFRSVGRRSRSSRRWSPWNTLRSSLRATVPPEIHAAGGGPDLEGLARRAVAGDARALEELCRHLQDLVYRLALRFSSDPEAAADATQEILILVITHLAEFEGRSKLTTWVYTIASRHLLRSVRGPVELSVAGPEPFADWLDRNLAPDSPDHFDEAEYRLLAGEVRLACTYGMLLALSRPLRLAYLLGDLVGLSDVDGAQTLGITREAFRQRLARARTVMRGIIADRCGLVRAEHPCRCDRQIDSSIAYGILDPRRPVFSTLPGAAAPIPAGSLSAAARELDLATAIAEAYRSGPQFRAPERVWRSLQRACPALTGPHEQADRADRSET</sequence>
<dbReference type="PANTHER" id="PTHR43133">
    <property type="entry name" value="RNA POLYMERASE ECF-TYPE SIGMA FACTO"/>
    <property type="match status" value="1"/>
</dbReference>
<proteinExistence type="predicted"/>
<dbReference type="GO" id="GO:0006352">
    <property type="term" value="P:DNA-templated transcription initiation"/>
    <property type="evidence" value="ECO:0007669"/>
    <property type="project" value="InterPro"/>
</dbReference>
<evidence type="ECO:0000256" key="1">
    <source>
        <dbReference type="ARBA" id="ARBA00023015"/>
    </source>
</evidence>
<dbReference type="InterPro" id="IPR007627">
    <property type="entry name" value="RNA_pol_sigma70_r2"/>
</dbReference>
<feature type="compositionally biased region" description="Basic residues" evidence="4">
    <location>
        <begin position="16"/>
        <end position="36"/>
    </location>
</feature>
<organism evidence="6">
    <name type="scientific">Couchioplanes caeruleus</name>
    <dbReference type="NCBI Taxonomy" id="56438"/>
    <lineage>
        <taxon>Bacteria</taxon>
        <taxon>Bacillati</taxon>
        <taxon>Actinomycetota</taxon>
        <taxon>Actinomycetes</taxon>
        <taxon>Micromonosporales</taxon>
        <taxon>Micromonosporaceae</taxon>
        <taxon>Couchioplanes</taxon>
    </lineage>
</organism>
<dbReference type="Pfam" id="PF04542">
    <property type="entry name" value="Sigma70_r2"/>
    <property type="match status" value="1"/>
</dbReference>
<reference evidence="6" key="1">
    <citation type="journal article" date="2013" name="Biosci. Biotechnol. Biochem.">
        <title>Versatility of Enzymes Catalyzing Late Steps in Polyene 67-121C Biosynthesis.</title>
        <authorList>
            <person name="Stephens N."/>
            <person name="Rawlings B."/>
            <person name="Caffrey P."/>
        </authorList>
    </citation>
    <scope>NUCLEOTIDE SEQUENCE</scope>
    <source>
        <strain evidence="6">DSM 43900</strain>
    </source>
</reference>
<protein>
    <submittedName>
        <fullName evidence="6">RNA polymerase sigma factor</fullName>
    </submittedName>
</protein>
<feature type="region of interest" description="Disordered" evidence="4">
    <location>
        <begin position="1"/>
        <end position="36"/>
    </location>
</feature>
<dbReference type="PANTHER" id="PTHR43133:SF61">
    <property type="entry name" value="ECF RNA POLYMERASE SIGMA FACTOR SIGC"/>
    <property type="match status" value="1"/>
</dbReference>
<evidence type="ECO:0000313" key="6">
    <source>
        <dbReference type="EMBL" id="AGM21659.1"/>
    </source>
</evidence>
<dbReference type="EMBL" id="KC292380">
    <property type="protein sequence ID" value="AGM21659.1"/>
    <property type="molecule type" value="Genomic_DNA"/>
</dbReference>
<dbReference type="InterPro" id="IPR013325">
    <property type="entry name" value="RNA_pol_sigma_r2"/>
</dbReference>
<dbReference type="InterPro" id="IPR039425">
    <property type="entry name" value="RNA_pol_sigma-70-like"/>
</dbReference>
<dbReference type="SUPFAM" id="SSF88946">
    <property type="entry name" value="Sigma2 domain of RNA polymerase sigma factors"/>
    <property type="match status" value="1"/>
</dbReference>
<dbReference type="GO" id="GO:0016987">
    <property type="term" value="F:sigma factor activity"/>
    <property type="evidence" value="ECO:0007669"/>
    <property type="project" value="UniProtKB-KW"/>
</dbReference>
<dbReference type="InterPro" id="IPR014284">
    <property type="entry name" value="RNA_pol_sigma-70_dom"/>
</dbReference>
<dbReference type="AlphaFoldDB" id="R4U7F4"/>
<keyword evidence="1" id="KW-0805">Transcription regulation</keyword>